<feature type="domain" description="TIR" evidence="5">
    <location>
        <begin position="30"/>
        <end position="146"/>
    </location>
</feature>
<gene>
    <name evidence="6" type="ORF">NYM_LOCUS22930</name>
</gene>
<dbReference type="PANTHER" id="PTHR32009:SF39">
    <property type="entry name" value="TIR DOMAIN-CONTAINING PROTEIN"/>
    <property type="match status" value="1"/>
</dbReference>
<organism evidence="6">
    <name type="scientific">Nymphaea colorata</name>
    <name type="common">pocket water lily</name>
    <dbReference type="NCBI Taxonomy" id="210225"/>
    <lineage>
        <taxon>Eukaryota</taxon>
        <taxon>Viridiplantae</taxon>
        <taxon>Streptophyta</taxon>
        <taxon>Embryophyta</taxon>
        <taxon>Tracheophyta</taxon>
        <taxon>Spermatophyta</taxon>
        <taxon>Magnoliopsida</taxon>
        <taxon>Nymphaeales</taxon>
        <taxon>Nymphaeaceae</taxon>
        <taxon>Nymphaea</taxon>
    </lineage>
</organism>
<dbReference type="PANTHER" id="PTHR32009">
    <property type="entry name" value="TMV RESISTANCE PROTEIN N-LIKE"/>
    <property type="match status" value="1"/>
</dbReference>
<dbReference type="Pfam" id="PF01582">
    <property type="entry name" value="TIR"/>
    <property type="match status" value="1"/>
</dbReference>
<dbReference type="Gene3D" id="3.40.50.10140">
    <property type="entry name" value="Toll/interleukin-1 receptor homology (TIR) domain"/>
    <property type="match status" value="1"/>
</dbReference>
<dbReference type="SUPFAM" id="SSF52200">
    <property type="entry name" value="Toll/Interleukin receptor TIR domain"/>
    <property type="match status" value="1"/>
</dbReference>
<dbReference type="InterPro" id="IPR000157">
    <property type="entry name" value="TIR_dom"/>
</dbReference>
<reference evidence="6" key="1">
    <citation type="submission" date="2019-09" db="EMBL/GenBank/DDBJ databases">
        <authorList>
            <person name="Zhang L."/>
        </authorList>
    </citation>
    <scope>NUCLEOTIDE SEQUENCE</scope>
</reference>
<proteinExistence type="predicted"/>
<comment type="catalytic activity">
    <reaction evidence="4">
        <text>NAD(+) + H2O = ADP-D-ribose + nicotinamide + H(+)</text>
        <dbReference type="Rhea" id="RHEA:16301"/>
        <dbReference type="ChEBI" id="CHEBI:15377"/>
        <dbReference type="ChEBI" id="CHEBI:15378"/>
        <dbReference type="ChEBI" id="CHEBI:17154"/>
        <dbReference type="ChEBI" id="CHEBI:57540"/>
        <dbReference type="ChEBI" id="CHEBI:57967"/>
        <dbReference type="EC" id="3.2.2.6"/>
    </reaction>
    <physiologicalReaction direction="left-to-right" evidence="4">
        <dbReference type="Rhea" id="RHEA:16302"/>
    </physiologicalReaction>
</comment>
<evidence type="ECO:0000313" key="6">
    <source>
        <dbReference type="EMBL" id="VVW60809.1"/>
    </source>
</evidence>
<evidence type="ECO:0000256" key="3">
    <source>
        <dbReference type="ARBA" id="ARBA00023027"/>
    </source>
</evidence>
<dbReference type="GO" id="GO:0007165">
    <property type="term" value="P:signal transduction"/>
    <property type="evidence" value="ECO:0007669"/>
    <property type="project" value="InterPro"/>
</dbReference>
<accession>A0A5K1FBQ5</accession>
<sequence>MPLYSSSWKRVREEKAGPSRVTSSSNGGGFNFNMFLSFRGKDTRGRFTSHLYKELNQCRISAFFDSVGLRKGERISEILGYMKASQVVMSILSKNYAKSKWCLLEAAKMLEIHEDDKENKWIIPVFLDVSPSDIKEDSGSFQVSIT</sequence>
<dbReference type="PROSITE" id="PS50104">
    <property type="entry name" value="TIR"/>
    <property type="match status" value="1"/>
</dbReference>
<evidence type="ECO:0000256" key="1">
    <source>
        <dbReference type="ARBA" id="ARBA00011982"/>
    </source>
</evidence>
<dbReference type="OrthoDB" id="1678688at2759"/>
<keyword evidence="3" id="KW-0520">NAD</keyword>
<evidence type="ECO:0000259" key="5">
    <source>
        <dbReference type="PROSITE" id="PS50104"/>
    </source>
</evidence>
<keyword evidence="2" id="KW-0378">Hydrolase</keyword>
<dbReference type="EMBL" id="LR721785">
    <property type="protein sequence ID" value="VVW60809.1"/>
    <property type="molecule type" value="Genomic_DNA"/>
</dbReference>
<protein>
    <recommendedName>
        <fullName evidence="1">ADP-ribosyl cyclase/cyclic ADP-ribose hydrolase</fullName>
        <ecNumber evidence="1">3.2.2.6</ecNumber>
    </recommendedName>
</protein>
<evidence type="ECO:0000256" key="4">
    <source>
        <dbReference type="ARBA" id="ARBA00047304"/>
    </source>
</evidence>
<dbReference type="Gramene" id="NC7G0067240.1">
    <property type="protein sequence ID" value="NC7G0067240.1:cds"/>
    <property type="gene ID" value="NC7G0067240"/>
</dbReference>
<dbReference type="AlphaFoldDB" id="A0A5K1FBQ5"/>
<evidence type="ECO:0000256" key="2">
    <source>
        <dbReference type="ARBA" id="ARBA00022801"/>
    </source>
</evidence>
<name>A0A5K1FBQ5_9MAGN</name>
<dbReference type="SMART" id="SM00255">
    <property type="entry name" value="TIR"/>
    <property type="match status" value="1"/>
</dbReference>
<dbReference type="InterPro" id="IPR035897">
    <property type="entry name" value="Toll_tir_struct_dom_sf"/>
</dbReference>
<dbReference type="EC" id="3.2.2.6" evidence="1"/>
<dbReference type="GO" id="GO:0061809">
    <property type="term" value="F:NAD+ nucleosidase activity, cyclic ADP-ribose generating"/>
    <property type="evidence" value="ECO:0007669"/>
    <property type="project" value="UniProtKB-EC"/>
</dbReference>